<keyword evidence="3" id="KW-1185">Reference proteome</keyword>
<proteinExistence type="predicted"/>
<dbReference type="AlphaFoldDB" id="A0A0M2PVQ7"/>
<dbReference type="Pfam" id="PF16261">
    <property type="entry name" value="DUF4915"/>
    <property type="match status" value="1"/>
</dbReference>
<dbReference type="InterPro" id="IPR017481">
    <property type="entry name" value="CHP03032"/>
</dbReference>
<dbReference type="STRING" id="317619.GCA_000332315_00604"/>
<feature type="domain" description="Conserved hypothetical protein CHP03032" evidence="1">
    <location>
        <begin position="1"/>
        <end position="310"/>
    </location>
</feature>
<reference evidence="2" key="1">
    <citation type="submission" date="2012-04" db="EMBL/GenBank/DDBJ databases">
        <authorList>
            <person name="Borisov I.G."/>
            <person name="Ivanikova N.V."/>
            <person name="Pinevich A.V."/>
        </authorList>
    </citation>
    <scope>NUCLEOTIDE SEQUENCE</scope>
    <source>
        <strain evidence="2">CALU 1027</strain>
    </source>
</reference>
<dbReference type="Proteomes" id="UP000034681">
    <property type="component" value="Unassembled WGS sequence"/>
</dbReference>
<evidence type="ECO:0000313" key="2">
    <source>
        <dbReference type="EMBL" id="KKJ00526.1"/>
    </source>
</evidence>
<evidence type="ECO:0000259" key="1">
    <source>
        <dbReference type="Pfam" id="PF16261"/>
    </source>
</evidence>
<organism evidence="2 3">
    <name type="scientific">Prochlorothrix hollandica PCC 9006 = CALU 1027</name>
    <dbReference type="NCBI Taxonomy" id="317619"/>
    <lineage>
        <taxon>Bacteria</taxon>
        <taxon>Bacillati</taxon>
        <taxon>Cyanobacteriota</taxon>
        <taxon>Cyanophyceae</taxon>
        <taxon>Prochlorotrichales</taxon>
        <taxon>Prochlorotrichaceae</taxon>
        <taxon>Prochlorothrix</taxon>
    </lineage>
</organism>
<protein>
    <recommendedName>
        <fullName evidence="1">Conserved hypothetical protein CHP03032 domain-containing protein</fullName>
    </recommendedName>
</protein>
<evidence type="ECO:0000313" key="3">
    <source>
        <dbReference type="Proteomes" id="UP000034681"/>
    </source>
</evidence>
<sequence>MLNQLGLSLVVSTYQAGKVILIRADGDSLNAHFRPFSRPMGLVANLTRMAVGTKNAVVELYNMPAVGQKLEPKGKHDACYIPRNRHVTGDIDVHEMAWGGDDLWVVNTAFSCLCTLEPAYSFTPHWRPPFISALAPDDRCHLNGLAMVDDRPRYVTALGTSDSPQGWRTTKATGGVLLDVPSGGEVCRGLSMPHSPRWYADRLWVLESGQGSLATVDLATGAVETVVQFPGFTRGLAFYGNLAFVGLSQVRETAIFGELPLTQRLTERTCGVWVVQIQTGETIAFLRFESGVEEVFAVEVLPQIRFPEILEEDQEQLSTSFALPDAALKEVAAKHGSGTD</sequence>
<accession>A0A0M2PVQ7</accession>
<gene>
    <name evidence="2" type="ORF">PROH_09275</name>
</gene>
<dbReference type="EMBL" id="AJTX02000004">
    <property type="protein sequence ID" value="KKJ00526.1"/>
    <property type="molecule type" value="Genomic_DNA"/>
</dbReference>
<dbReference type="eggNOG" id="COG0457">
    <property type="taxonomic scope" value="Bacteria"/>
</dbReference>
<comment type="caution">
    <text evidence="2">The sequence shown here is derived from an EMBL/GenBank/DDBJ whole genome shotgun (WGS) entry which is preliminary data.</text>
</comment>
<dbReference type="SUPFAM" id="SSF63825">
    <property type="entry name" value="YWTD domain"/>
    <property type="match status" value="1"/>
</dbReference>
<dbReference type="NCBIfam" id="TIGR03032">
    <property type="entry name" value="TIGR03032 family protein"/>
    <property type="match status" value="1"/>
</dbReference>
<name>A0A0M2PVQ7_PROHO</name>